<reference evidence="3 4" key="1">
    <citation type="submission" date="2024-04" db="EMBL/GenBank/DDBJ databases">
        <authorList>
            <consortium name="Genoscope - CEA"/>
            <person name="William W."/>
        </authorList>
    </citation>
    <scope>NUCLEOTIDE SEQUENCE [LARGE SCALE GENOMIC DNA]</scope>
</reference>
<evidence type="ECO:0000313" key="4">
    <source>
        <dbReference type="Proteomes" id="UP001497497"/>
    </source>
</evidence>
<feature type="chain" id="PRO_5043830754" description="Fibrinogen C-terminal domain-containing protein" evidence="1">
    <location>
        <begin position="18"/>
        <end position="435"/>
    </location>
</feature>
<accession>A0AAV2ID74</accession>
<proteinExistence type="predicted"/>
<keyword evidence="4" id="KW-1185">Reference proteome</keyword>
<evidence type="ECO:0000313" key="3">
    <source>
        <dbReference type="EMBL" id="CAL1544842.1"/>
    </source>
</evidence>
<dbReference type="CDD" id="cd00087">
    <property type="entry name" value="FReD"/>
    <property type="match status" value="1"/>
</dbReference>
<evidence type="ECO:0000259" key="2">
    <source>
        <dbReference type="PROSITE" id="PS51406"/>
    </source>
</evidence>
<evidence type="ECO:0000256" key="1">
    <source>
        <dbReference type="SAM" id="SignalP"/>
    </source>
</evidence>
<dbReference type="SMART" id="SM00186">
    <property type="entry name" value="FBG"/>
    <property type="match status" value="1"/>
</dbReference>
<organism evidence="3 4">
    <name type="scientific">Lymnaea stagnalis</name>
    <name type="common">Great pond snail</name>
    <name type="synonym">Helix stagnalis</name>
    <dbReference type="NCBI Taxonomy" id="6523"/>
    <lineage>
        <taxon>Eukaryota</taxon>
        <taxon>Metazoa</taxon>
        <taxon>Spiralia</taxon>
        <taxon>Lophotrochozoa</taxon>
        <taxon>Mollusca</taxon>
        <taxon>Gastropoda</taxon>
        <taxon>Heterobranchia</taxon>
        <taxon>Euthyneura</taxon>
        <taxon>Panpulmonata</taxon>
        <taxon>Hygrophila</taxon>
        <taxon>Lymnaeoidea</taxon>
        <taxon>Lymnaeidae</taxon>
        <taxon>Lymnaea</taxon>
    </lineage>
</organism>
<dbReference type="AlphaFoldDB" id="A0AAV2ID74"/>
<dbReference type="SUPFAM" id="SSF56496">
    <property type="entry name" value="Fibrinogen C-terminal domain-like"/>
    <property type="match status" value="1"/>
</dbReference>
<dbReference type="Pfam" id="PF00147">
    <property type="entry name" value="Fibrinogen_C"/>
    <property type="match status" value="1"/>
</dbReference>
<dbReference type="InterPro" id="IPR014716">
    <property type="entry name" value="Fibrinogen_a/b/g_C_1"/>
</dbReference>
<protein>
    <recommendedName>
        <fullName evidence="2">Fibrinogen C-terminal domain-containing protein</fullName>
    </recommendedName>
</protein>
<comment type="caution">
    <text evidence="3">The sequence shown here is derived from an EMBL/GenBank/DDBJ whole genome shotgun (WGS) entry which is preliminary data.</text>
</comment>
<dbReference type="GO" id="GO:0005615">
    <property type="term" value="C:extracellular space"/>
    <property type="evidence" value="ECO:0007669"/>
    <property type="project" value="TreeGrafter"/>
</dbReference>
<dbReference type="InterPro" id="IPR050373">
    <property type="entry name" value="Fibrinogen_C-term_domain"/>
</dbReference>
<name>A0AAV2ID74_LYMST</name>
<dbReference type="InterPro" id="IPR002181">
    <property type="entry name" value="Fibrinogen_a/b/g_C_dom"/>
</dbReference>
<sequence>MAARLIVTVLLVLPVVANQGFDLNMDRPPRRVGNSTICAQLHCYASSGSSNNITTLIKMNVYRIQNSNEKILLATVLARESDIQAHTGIDTTVVGSMSESSGELNLTFSGKEDCNSGNFSCEIQFKNSLEVVDVWEKFTSPPEVSSPDVALTARLLQKDLSDLEVRIASFLSERLAEVESTIRRANALEIAKVKENQHKLESILANLSSSFFTLTHKPEAKVEPATFLKRVPVCVKAMNKSLDARAIAPVDNIEVMCDTETDCRGWIIIQRRVMGDVSFDRPWADYKKGFGSFYGDFWLGLEAIATLTKKENFELRIDLRFKGSDYYAKYGIFRVMDETSLYRIRVGGNFSGNAPNALRLGDNVAFSTYDRDYDTNGNINWALFHSGGWWYHHSTQLCNLNGVWETGDSNKEIFWENLRQNFFLTFVEMKIRMTN</sequence>
<dbReference type="PANTHER" id="PTHR19143">
    <property type="entry name" value="FIBRINOGEN/TENASCIN/ANGIOPOEITIN"/>
    <property type="match status" value="1"/>
</dbReference>
<dbReference type="Gene3D" id="3.90.215.10">
    <property type="entry name" value="Gamma Fibrinogen, chain A, domain 1"/>
    <property type="match status" value="1"/>
</dbReference>
<feature type="domain" description="Fibrinogen C-terminal" evidence="2">
    <location>
        <begin position="225"/>
        <end position="435"/>
    </location>
</feature>
<gene>
    <name evidence="3" type="ORF">GSLYS_00018325001</name>
</gene>
<feature type="signal peptide" evidence="1">
    <location>
        <begin position="1"/>
        <end position="17"/>
    </location>
</feature>
<dbReference type="InterPro" id="IPR036056">
    <property type="entry name" value="Fibrinogen-like_C"/>
</dbReference>
<keyword evidence="1" id="KW-0732">Signal</keyword>
<dbReference type="PROSITE" id="PS51406">
    <property type="entry name" value="FIBRINOGEN_C_2"/>
    <property type="match status" value="1"/>
</dbReference>
<dbReference type="PANTHER" id="PTHR19143:SF379">
    <property type="entry name" value="FIBROLEUKIN-LIKE"/>
    <property type="match status" value="1"/>
</dbReference>
<dbReference type="Proteomes" id="UP001497497">
    <property type="component" value="Unassembled WGS sequence"/>
</dbReference>
<dbReference type="EMBL" id="CAXITT010000652">
    <property type="protein sequence ID" value="CAL1544842.1"/>
    <property type="molecule type" value="Genomic_DNA"/>
</dbReference>